<reference evidence="3" key="1">
    <citation type="journal article" date="2020" name="mSystems">
        <title>Genome- and Community-Level Interaction Insights into Carbon Utilization and Element Cycling Functions of Hydrothermarchaeota in Hydrothermal Sediment.</title>
        <authorList>
            <person name="Zhou Z."/>
            <person name="Liu Y."/>
            <person name="Xu W."/>
            <person name="Pan J."/>
            <person name="Luo Z.H."/>
            <person name="Li M."/>
        </authorList>
    </citation>
    <scope>NUCLEOTIDE SEQUENCE [LARGE SCALE GENOMIC DNA]</scope>
    <source>
        <strain evidence="3">SpSt-637</strain>
    </source>
</reference>
<dbReference type="InterPro" id="IPR054588">
    <property type="entry name" value="Csa3_N"/>
</dbReference>
<dbReference type="Pfam" id="PF01022">
    <property type="entry name" value="HTH_5"/>
    <property type="match status" value="1"/>
</dbReference>
<sequence length="215" mass="24191">MSGERLFICSLGFDERFVVRCLVRHHFGEGDIVRLITVEPLEERVEGAYRRVEELVNRLGGSIELITVNCTDMDIAISQVIEIIKNLDRDTIVNLSGGMRILICLILLALTIVQPKAVVKVELETEDLRRTIEIPLELLKLPSFNIGGTKLKIAKVISCRANITISELAVDIGKDKSLVSRHIKAMEKVNLIHTERRGKIKFIRPTNTLKALIKS</sequence>
<feature type="domain" description="HTH arsR-type" evidence="1">
    <location>
        <begin position="161"/>
        <end position="193"/>
    </location>
</feature>
<proteinExistence type="predicted"/>
<dbReference type="NCBIfam" id="TIGR01884">
    <property type="entry name" value="cas_HTH"/>
    <property type="match status" value="1"/>
</dbReference>
<dbReference type="Gene3D" id="3.40.50.11700">
    <property type="match status" value="1"/>
</dbReference>
<evidence type="ECO:0000313" key="3">
    <source>
        <dbReference type="EMBL" id="HGQ64653.1"/>
    </source>
</evidence>
<evidence type="ECO:0000259" key="1">
    <source>
        <dbReference type="Pfam" id="PF01022"/>
    </source>
</evidence>
<dbReference type="InterPro" id="IPR036390">
    <property type="entry name" value="WH_DNA-bd_sf"/>
</dbReference>
<dbReference type="GO" id="GO:0003677">
    <property type="term" value="F:DNA binding"/>
    <property type="evidence" value="ECO:0007669"/>
    <property type="project" value="UniProtKB-KW"/>
</dbReference>
<keyword evidence="3" id="KW-0238">DNA-binding</keyword>
<feature type="domain" description="Csa3 N-terminal" evidence="2">
    <location>
        <begin position="5"/>
        <end position="122"/>
    </location>
</feature>
<dbReference type="EMBL" id="DTBD01000045">
    <property type="protein sequence ID" value="HGQ64653.1"/>
    <property type="molecule type" value="Genomic_DNA"/>
</dbReference>
<dbReference type="InterPro" id="IPR036388">
    <property type="entry name" value="WH-like_DNA-bd_sf"/>
</dbReference>
<accession>A0A7C4JLE7</accession>
<dbReference type="Pfam" id="PF22662">
    <property type="entry name" value="Csa3_N"/>
    <property type="match status" value="1"/>
</dbReference>
<dbReference type="SUPFAM" id="SSF46785">
    <property type="entry name" value="Winged helix' DNA-binding domain"/>
    <property type="match status" value="1"/>
</dbReference>
<dbReference type="GO" id="GO:0003700">
    <property type="term" value="F:DNA-binding transcription factor activity"/>
    <property type="evidence" value="ECO:0007669"/>
    <property type="project" value="InterPro"/>
</dbReference>
<gene>
    <name evidence="3" type="ORF">ENU08_05355</name>
</gene>
<evidence type="ECO:0000259" key="2">
    <source>
        <dbReference type="Pfam" id="PF22662"/>
    </source>
</evidence>
<protein>
    <submittedName>
        <fullName evidence="3">CRISPR locus-related DNA-binding protein</fullName>
    </submittedName>
</protein>
<dbReference type="InterPro" id="IPR001845">
    <property type="entry name" value="HTH_ArsR_DNA-bd_dom"/>
</dbReference>
<dbReference type="Gene3D" id="1.10.10.10">
    <property type="entry name" value="Winged helix-like DNA-binding domain superfamily/Winged helix DNA-binding domain"/>
    <property type="match status" value="1"/>
</dbReference>
<dbReference type="InterPro" id="IPR010163">
    <property type="entry name" value="Csa3"/>
</dbReference>
<comment type="caution">
    <text evidence="3">The sequence shown here is derived from an EMBL/GenBank/DDBJ whole genome shotgun (WGS) entry which is preliminary data.</text>
</comment>
<organism evidence="3">
    <name type="scientific">Ignisphaera aggregans</name>
    <dbReference type="NCBI Taxonomy" id="334771"/>
    <lineage>
        <taxon>Archaea</taxon>
        <taxon>Thermoproteota</taxon>
        <taxon>Thermoprotei</taxon>
        <taxon>Desulfurococcales</taxon>
        <taxon>Desulfurococcaceae</taxon>
        <taxon>Ignisphaera</taxon>
    </lineage>
</organism>
<dbReference type="AlphaFoldDB" id="A0A7C4JLE7"/>
<name>A0A7C4JLE7_9CREN</name>